<dbReference type="RefSeq" id="WP_005880102.1">
    <property type="nucleotide sequence ID" value="NZ_CP019430.1"/>
</dbReference>
<evidence type="ECO:0000313" key="4">
    <source>
        <dbReference type="Proteomes" id="UP000005089"/>
    </source>
</evidence>
<evidence type="ECO:0000313" key="3">
    <source>
        <dbReference type="EMBL" id="EEO29545.1"/>
    </source>
</evidence>
<dbReference type="SUPFAM" id="SSF101756">
    <property type="entry name" value="Hypothetical protein YgiW"/>
    <property type="match status" value="1"/>
</dbReference>
<dbReference type="NCBIfam" id="NF033674">
    <property type="entry name" value="stress_OB_fold"/>
    <property type="match status" value="1"/>
</dbReference>
<gene>
    <name evidence="3" type="ORF">OFBG_00573</name>
</gene>
<dbReference type="GeneID" id="77135519"/>
<dbReference type="PANTHER" id="PTHR36571">
    <property type="entry name" value="PROTEIN YGIW"/>
    <property type="match status" value="1"/>
</dbReference>
<dbReference type="OrthoDB" id="6650354at2"/>
<dbReference type="eggNOG" id="COG3111">
    <property type="taxonomic scope" value="Bacteria"/>
</dbReference>
<evidence type="ECO:0000256" key="1">
    <source>
        <dbReference type="ARBA" id="ARBA00022729"/>
    </source>
</evidence>
<reference evidence="3 4" key="1">
    <citation type="submission" date="2009-02" db="EMBL/GenBank/DDBJ databases">
        <title>The Genome Sequence of Oxalobacter formigenes OXCC13.</title>
        <authorList>
            <consortium name="The Broad Institute Genome Sequencing Platform"/>
            <person name="Ward D."/>
            <person name="Young S.K."/>
            <person name="Kodira C.D."/>
            <person name="Zeng Q."/>
            <person name="Koehrsen M."/>
            <person name="Alvarado L."/>
            <person name="Berlin A."/>
            <person name="Borenstein D."/>
            <person name="Chen Z."/>
            <person name="Engels R."/>
            <person name="Freedman E."/>
            <person name="Gellesch M."/>
            <person name="Goldberg J."/>
            <person name="Griggs A."/>
            <person name="Gujja S."/>
            <person name="Heiman D."/>
            <person name="Hepburn T."/>
            <person name="Howarth C."/>
            <person name="Jen D."/>
            <person name="Larson L."/>
            <person name="Lewis B."/>
            <person name="Mehta T."/>
            <person name="Park D."/>
            <person name="Pearson M."/>
            <person name="Roberts A."/>
            <person name="Saif S."/>
            <person name="Shea T."/>
            <person name="Shenoy N."/>
            <person name="Sisk P."/>
            <person name="Stolte C."/>
            <person name="Sykes S."/>
            <person name="Walk T."/>
            <person name="White J."/>
            <person name="Yandava C."/>
            <person name="Allison M.J."/>
            <person name="Lander E."/>
            <person name="Nusbaum C."/>
            <person name="Galagan J."/>
            <person name="Birren B."/>
        </authorList>
    </citation>
    <scope>NUCLEOTIDE SEQUENCE [LARGE SCALE GENOMIC DNA]</scope>
    <source>
        <strain evidence="3 4">OXCC13</strain>
    </source>
</reference>
<dbReference type="HOGENOM" id="CLU_118907_0_1_4"/>
<sequence length="129" mass="14232">MIKKFVSTTLGITGLAVLIGASGIMCAMNTAQAQYVGPNQTQTYTTVSQILKNPVDDQYFNLKGKITDKQGHERYTFTDSTGSIRAEIDDDRFMGVEVTPNSVVEVWGKVDTSRTKPVKIDVKRLTVIQ</sequence>
<organism evidence="3 4">
    <name type="scientific">Oxalobacter formigenes OXCC13</name>
    <dbReference type="NCBI Taxonomy" id="556269"/>
    <lineage>
        <taxon>Bacteria</taxon>
        <taxon>Pseudomonadati</taxon>
        <taxon>Pseudomonadota</taxon>
        <taxon>Betaproteobacteria</taxon>
        <taxon>Burkholderiales</taxon>
        <taxon>Oxalobacteraceae</taxon>
        <taxon>Oxalobacter</taxon>
    </lineage>
</organism>
<name>C3X8L9_OXAFO</name>
<dbReference type="InterPro" id="IPR036700">
    <property type="entry name" value="BOBF_sf"/>
</dbReference>
<dbReference type="EMBL" id="GG658170">
    <property type="protein sequence ID" value="EEO29545.1"/>
    <property type="molecule type" value="Genomic_DNA"/>
</dbReference>
<dbReference type="PANTHER" id="PTHR36571:SF1">
    <property type="entry name" value="PROTEIN YGIW"/>
    <property type="match status" value="1"/>
</dbReference>
<keyword evidence="4" id="KW-1185">Reference proteome</keyword>
<dbReference type="STRING" id="847.BRW83_1666"/>
<feature type="signal peptide" evidence="2">
    <location>
        <begin position="1"/>
        <end position="33"/>
    </location>
</feature>
<evidence type="ECO:0000256" key="2">
    <source>
        <dbReference type="SAM" id="SignalP"/>
    </source>
</evidence>
<keyword evidence="1 2" id="KW-0732">Signal</keyword>
<dbReference type="AlphaFoldDB" id="C3X8L9"/>
<dbReference type="Gene3D" id="2.40.50.200">
    <property type="entry name" value="Bacterial OB-fold"/>
    <property type="match status" value="1"/>
</dbReference>
<proteinExistence type="predicted"/>
<feature type="chain" id="PRO_5002933787" evidence="2">
    <location>
        <begin position="34"/>
        <end position="129"/>
    </location>
</feature>
<dbReference type="InterPro" id="IPR005220">
    <property type="entry name" value="CarO-like"/>
</dbReference>
<accession>C3X8L9</accession>
<protein>
    <submittedName>
        <fullName evidence="3">Putative TIGR00156 family protein</fullName>
    </submittedName>
</protein>
<dbReference type="Pfam" id="PF04076">
    <property type="entry name" value="BOF"/>
    <property type="match status" value="1"/>
</dbReference>
<dbReference type="Proteomes" id="UP000005089">
    <property type="component" value="Unassembled WGS sequence"/>
</dbReference>